<dbReference type="Gene3D" id="3.40.630.30">
    <property type="match status" value="1"/>
</dbReference>
<evidence type="ECO:0000313" key="5">
    <source>
        <dbReference type="EMBL" id="PFG32308.1"/>
    </source>
</evidence>
<evidence type="ECO:0000256" key="2">
    <source>
        <dbReference type="ARBA" id="ARBA00023315"/>
    </source>
</evidence>
<dbReference type="AlphaFoldDB" id="A0A2A9E043"/>
<accession>A0A2A9E043</accession>
<dbReference type="GO" id="GO:0005737">
    <property type="term" value="C:cytoplasm"/>
    <property type="evidence" value="ECO:0007669"/>
    <property type="project" value="TreeGrafter"/>
</dbReference>
<dbReference type="Pfam" id="PF13302">
    <property type="entry name" value="Acetyltransf_3"/>
    <property type="match status" value="1"/>
</dbReference>
<dbReference type="InterPro" id="IPR016181">
    <property type="entry name" value="Acyl_CoA_acyltransferase"/>
</dbReference>
<reference evidence="5 6" key="1">
    <citation type="submission" date="2017-10" db="EMBL/GenBank/DDBJ databases">
        <title>Sequencing the genomes of 1000 actinobacteria strains.</title>
        <authorList>
            <person name="Klenk H.-P."/>
        </authorList>
    </citation>
    <scope>NUCLEOTIDE SEQUENCE [LARGE SCALE GENOMIC DNA]</scope>
    <source>
        <strain evidence="5 6">DSM 18966</strain>
    </source>
</reference>
<keyword evidence="2" id="KW-0012">Acyltransferase</keyword>
<proteinExistence type="inferred from homology"/>
<comment type="caution">
    <text evidence="5">The sequence shown here is derived from an EMBL/GenBank/DDBJ whole genome shotgun (WGS) entry which is preliminary data.</text>
</comment>
<keyword evidence="6" id="KW-1185">Reference proteome</keyword>
<keyword evidence="1 5" id="KW-0808">Transferase</keyword>
<dbReference type="Proteomes" id="UP000225548">
    <property type="component" value="Unassembled WGS sequence"/>
</dbReference>
<evidence type="ECO:0000313" key="6">
    <source>
        <dbReference type="Proteomes" id="UP000225548"/>
    </source>
</evidence>
<comment type="similarity">
    <text evidence="3">Belongs to the acetyltransferase family. RimJ subfamily.</text>
</comment>
<organism evidence="5 6">
    <name type="scientific">Sanguibacter antarcticus</name>
    <dbReference type="NCBI Taxonomy" id="372484"/>
    <lineage>
        <taxon>Bacteria</taxon>
        <taxon>Bacillati</taxon>
        <taxon>Actinomycetota</taxon>
        <taxon>Actinomycetes</taxon>
        <taxon>Micrococcales</taxon>
        <taxon>Sanguibacteraceae</taxon>
        <taxon>Sanguibacter</taxon>
    </lineage>
</organism>
<dbReference type="EMBL" id="PDJG01000001">
    <property type="protein sequence ID" value="PFG32308.1"/>
    <property type="molecule type" value="Genomic_DNA"/>
</dbReference>
<evidence type="ECO:0000259" key="4">
    <source>
        <dbReference type="PROSITE" id="PS51186"/>
    </source>
</evidence>
<dbReference type="PANTHER" id="PTHR43792:SF8">
    <property type="entry name" value="[RIBOSOMAL PROTEIN US5]-ALANINE N-ACETYLTRANSFERASE"/>
    <property type="match status" value="1"/>
</dbReference>
<dbReference type="InterPro" id="IPR051531">
    <property type="entry name" value="N-acetyltransferase"/>
</dbReference>
<evidence type="ECO:0000256" key="1">
    <source>
        <dbReference type="ARBA" id="ARBA00022679"/>
    </source>
</evidence>
<dbReference type="PROSITE" id="PS51186">
    <property type="entry name" value="GNAT"/>
    <property type="match status" value="1"/>
</dbReference>
<dbReference type="OrthoDB" id="5242221at2"/>
<feature type="domain" description="N-acetyltransferase" evidence="4">
    <location>
        <begin position="27"/>
        <end position="218"/>
    </location>
</feature>
<evidence type="ECO:0000256" key="3">
    <source>
        <dbReference type="ARBA" id="ARBA00038502"/>
    </source>
</evidence>
<dbReference type="InterPro" id="IPR000182">
    <property type="entry name" value="GNAT_dom"/>
</dbReference>
<dbReference type="RefSeq" id="WP_098453700.1">
    <property type="nucleotide sequence ID" value="NZ_PDJG01000001.1"/>
</dbReference>
<dbReference type="SUPFAM" id="SSF55729">
    <property type="entry name" value="Acyl-CoA N-acyltransferases (Nat)"/>
    <property type="match status" value="1"/>
</dbReference>
<dbReference type="PANTHER" id="PTHR43792">
    <property type="entry name" value="GNAT FAMILY, PUTATIVE (AFU_ORTHOLOGUE AFUA_3G00765)-RELATED-RELATED"/>
    <property type="match status" value="1"/>
</dbReference>
<name>A0A2A9E043_9MICO</name>
<dbReference type="GO" id="GO:0008999">
    <property type="term" value="F:protein-N-terminal-alanine acetyltransferase activity"/>
    <property type="evidence" value="ECO:0007669"/>
    <property type="project" value="TreeGrafter"/>
</dbReference>
<sequence>MNLFRRSPWWPVTLRDDSRAGSPSDAVILRPLTRADERDWLHLRALNAEWLGKWDATTPEIEPDGLVGPAVVVQAPRRGRPIGPVLRAPRFPEYVNILETAARDGSTLPFAIEIDGELVGQLTVSSITYGSLCSASIGYWVSEHVAGRGITPTAVAMAADYCFFELGLHRIEVNIRPENAPSLRVAEKLGLRDEGLRRGYLHIQGVWRDHRAFALTADEVPEGLLARWRAAPRAGTGVLRHDAR</sequence>
<protein>
    <submittedName>
        <fullName evidence="5">Ribosomal-protein-alanine N-acetyltransferase</fullName>
    </submittedName>
</protein>
<gene>
    <name evidence="5" type="ORF">ATL42_0130</name>
</gene>